<gene>
    <name evidence="3" type="primary">tsaB</name>
    <name evidence="3" type="ORF">DI609_02305</name>
</gene>
<reference evidence="3 4" key="1">
    <citation type="submission" date="2017-11" db="EMBL/GenBank/DDBJ databases">
        <title>Infants hospitalized years apart are colonized by the same room-sourced microbial strains.</title>
        <authorList>
            <person name="Brooks B."/>
            <person name="Olm M.R."/>
            <person name="Firek B.A."/>
            <person name="Baker R."/>
            <person name="Thomas B.C."/>
            <person name="Morowitz M.J."/>
            <person name="Banfield J.F."/>
        </authorList>
    </citation>
    <scope>NUCLEOTIDE SEQUENCE [LARGE SCALE GENOMIC DNA]</scope>
    <source>
        <strain evidence="3">S2_012_000_R3_87</strain>
    </source>
</reference>
<dbReference type="Pfam" id="PF00814">
    <property type="entry name" value="TsaD"/>
    <property type="match status" value="1"/>
</dbReference>
<evidence type="ECO:0000256" key="1">
    <source>
        <dbReference type="SAM" id="MobiDB-lite"/>
    </source>
</evidence>
<dbReference type="SUPFAM" id="SSF53067">
    <property type="entry name" value="Actin-like ATPase domain"/>
    <property type="match status" value="2"/>
</dbReference>
<dbReference type="GO" id="GO:0016740">
    <property type="term" value="F:transferase activity"/>
    <property type="evidence" value="ECO:0007669"/>
    <property type="project" value="UniProtKB-KW"/>
</dbReference>
<protein>
    <submittedName>
        <fullName evidence="3">tRNA (Adenosine(37)-N6)-threonylcarbamoyltransferase complex dimerization subunit type 1 TsaB</fullName>
    </submittedName>
</protein>
<dbReference type="AlphaFoldDB" id="A0A2W5D5K3"/>
<dbReference type="InterPro" id="IPR022496">
    <property type="entry name" value="T6A_TsaB"/>
</dbReference>
<feature type="domain" description="Gcp-like" evidence="2">
    <location>
        <begin position="34"/>
        <end position="144"/>
    </location>
</feature>
<dbReference type="NCBIfam" id="TIGR03725">
    <property type="entry name" value="T6A_YeaZ"/>
    <property type="match status" value="1"/>
</dbReference>
<dbReference type="GO" id="GO:0002949">
    <property type="term" value="P:tRNA threonylcarbamoyladenosine modification"/>
    <property type="evidence" value="ECO:0007669"/>
    <property type="project" value="InterPro"/>
</dbReference>
<evidence type="ECO:0000313" key="4">
    <source>
        <dbReference type="Proteomes" id="UP000249451"/>
    </source>
</evidence>
<name>A0A2W5D5K3_9CORY</name>
<dbReference type="InterPro" id="IPR043129">
    <property type="entry name" value="ATPase_NBD"/>
</dbReference>
<dbReference type="PANTHER" id="PTHR11735">
    <property type="entry name" value="TRNA N6-ADENOSINE THREONYLCARBAMOYLTRANSFERASE"/>
    <property type="match status" value="1"/>
</dbReference>
<dbReference type="Proteomes" id="UP000249451">
    <property type="component" value="Unassembled WGS sequence"/>
</dbReference>
<organism evidence="3 4">
    <name type="scientific">Corynebacterium urealyticum</name>
    <dbReference type="NCBI Taxonomy" id="43771"/>
    <lineage>
        <taxon>Bacteria</taxon>
        <taxon>Bacillati</taxon>
        <taxon>Actinomycetota</taxon>
        <taxon>Actinomycetes</taxon>
        <taxon>Mycobacteriales</taxon>
        <taxon>Corynebacteriaceae</taxon>
        <taxon>Corynebacterium</taxon>
    </lineage>
</organism>
<sequence>MKVLALDTATTDLVTGVVDTETGESTDRVLADTRAHNEQLIPTVEALLDDVSLTYADLSAIVVGTGPGPFTGLRVGMATASALGVALSLPVHGVCTLDAIAHGREGEWLVAIDARRKEVYWATYLNAQRVSGPEVSKPEELAGAAARLVFPESIAPRLPEELAGLPREWATPRAKGLVACADLDAEPAPLVPLYLRRPDAKVPKSAPRSAALVGGDGRPAS</sequence>
<accession>A0A2W5D5K3</accession>
<evidence type="ECO:0000313" key="3">
    <source>
        <dbReference type="EMBL" id="PZP02536.1"/>
    </source>
</evidence>
<proteinExistence type="predicted"/>
<dbReference type="InterPro" id="IPR000905">
    <property type="entry name" value="Gcp-like_dom"/>
</dbReference>
<dbReference type="CDD" id="cd24032">
    <property type="entry name" value="ASKHA_NBD_TsaB"/>
    <property type="match status" value="1"/>
</dbReference>
<dbReference type="PANTHER" id="PTHR11735:SF11">
    <property type="entry name" value="TRNA THREONYLCARBAMOYLADENOSINE BIOSYNTHESIS PROTEIN TSAB"/>
    <property type="match status" value="1"/>
</dbReference>
<comment type="caution">
    <text evidence="3">The sequence shown here is derived from an EMBL/GenBank/DDBJ whole genome shotgun (WGS) entry which is preliminary data.</text>
</comment>
<dbReference type="Gene3D" id="3.30.420.40">
    <property type="match status" value="2"/>
</dbReference>
<evidence type="ECO:0000259" key="2">
    <source>
        <dbReference type="Pfam" id="PF00814"/>
    </source>
</evidence>
<feature type="region of interest" description="Disordered" evidence="1">
    <location>
        <begin position="200"/>
        <end position="221"/>
    </location>
</feature>
<keyword evidence="3" id="KW-0808">Transferase</keyword>
<dbReference type="EMBL" id="QFNY01000033">
    <property type="protein sequence ID" value="PZP02536.1"/>
    <property type="molecule type" value="Genomic_DNA"/>
</dbReference>
<dbReference type="GO" id="GO:0005829">
    <property type="term" value="C:cytosol"/>
    <property type="evidence" value="ECO:0007669"/>
    <property type="project" value="TreeGrafter"/>
</dbReference>